<sequence>MDKIKKGFNIARLLIILSAVFSKGFGQATFTVTPQLVELELAPGARRTFQVLLVNENEKDTSRFRIVTADVFETEAGNYRVIDKGTSKYSCADWIKPDSMELTLGPKQGKEISFEVKAPPKVSGGRYASIVFALLPKVTPFGPDEAGAGVVFHFRIPVQLEVTIKSTLTPRPKNVAIEGIEIIPAQEDREYSLLLKDAAKNALVVKAIVHNRGDMHIKAKGRLVLTDRKGKRLREVPLGAGRGMVLPEAKVKFVSVIKRPLPGDYVLEAVLNYGGVSPAIGRLPFTVARKIIAKDRSFISTSTIGLNVGRGIIEIFSPPNSYRTQVLTITNEENEVVKVKTKLKYLQYDENGDIVATDSGDSRFSCIDWLTIEPKDFELAPGATKTMKVVAKIPDTIPGGRYACINMEAMLLSAKETDLPTPVQVPIILTIPGTAEKKGEVTKVEVSKGNPPTFTVYFKNLGNIHLKPKVKVELAYLPKVTTRGDLKYIGEPKSEPVGVFGMKGFPVAVLPGGIAKMEQDYDKPLEPGSYTAVVTVDYGGAEPAVFVQKFQVK</sequence>
<organism evidence="1">
    <name type="scientific">candidate division WOR-3 bacterium</name>
    <dbReference type="NCBI Taxonomy" id="2052148"/>
    <lineage>
        <taxon>Bacteria</taxon>
        <taxon>Bacteria division WOR-3</taxon>
    </lineage>
</organism>
<gene>
    <name evidence="1" type="ORF">ENW73_03165</name>
</gene>
<dbReference type="EMBL" id="DTLI01000079">
    <property type="protein sequence ID" value="HHS51855.1"/>
    <property type="molecule type" value="Genomic_DNA"/>
</dbReference>
<protein>
    <recommendedName>
        <fullName evidence="2">DUF916 domain-containing protein</fullName>
    </recommendedName>
</protein>
<reference evidence="1" key="1">
    <citation type="journal article" date="2020" name="mSystems">
        <title>Genome- and Community-Level Interaction Insights into Carbon Utilization and Element Cycling Functions of Hydrothermarchaeota in Hydrothermal Sediment.</title>
        <authorList>
            <person name="Zhou Z."/>
            <person name="Liu Y."/>
            <person name="Xu W."/>
            <person name="Pan J."/>
            <person name="Luo Z.H."/>
            <person name="Li M."/>
        </authorList>
    </citation>
    <scope>NUCLEOTIDE SEQUENCE [LARGE SCALE GENOMIC DNA]</scope>
    <source>
        <strain evidence="1">SpSt-876</strain>
    </source>
</reference>
<comment type="caution">
    <text evidence="1">The sequence shown here is derived from an EMBL/GenBank/DDBJ whole genome shotgun (WGS) entry which is preliminary data.</text>
</comment>
<proteinExistence type="predicted"/>
<accession>A0A7C6EAG7</accession>
<evidence type="ECO:0008006" key="2">
    <source>
        <dbReference type="Google" id="ProtNLM"/>
    </source>
</evidence>
<evidence type="ECO:0000313" key="1">
    <source>
        <dbReference type="EMBL" id="HHS51855.1"/>
    </source>
</evidence>
<dbReference type="AlphaFoldDB" id="A0A7C6EAG7"/>
<name>A0A7C6EAG7_UNCW3</name>